<evidence type="ECO:0008006" key="3">
    <source>
        <dbReference type="Google" id="ProtNLM"/>
    </source>
</evidence>
<dbReference type="RefSeq" id="WP_346181595.1">
    <property type="nucleotide sequence ID" value="NZ_BAABCE010000004.1"/>
</dbReference>
<dbReference type="PANTHER" id="PTHR34613:SF1">
    <property type="entry name" value="SLL6017 PROTEIN"/>
    <property type="match status" value="1"/>
</dbReference>
<evidence type="ECO:0000313" key="2">
    <source>
        <dbReference type="Proteomes" id="UP001500707"/>
    </source>
</evidence>
<evidence type="ECO:0000313" key="1">
    <source>
        <dbReference type="EMBL" id="GAA3541475.1"/>
    </source>
</evidence>
<accession>A0ABP6VV87</accession>
<sequence length="296" mass="33069">MVSSQHDAVHRIFRQEPDLLARLVPETGVKFPEYSSIEPLDTDLTELRPLERRVDSFFRVRTADDEGGFLLAVESQTKPDPDKHNSWTYYLAHMYAKYRLPPILVVVCRDKKTAAWAEEPICIGRHFHTSMKVFPLVLGPNGVPPITDPEEAAKDLALTTFSVLVNAKEPGLLAILDAVAPVVGPNVDWAEFMEAGLDEGPARDHWRKLMAVYTPNFPGFGSVMEEAWIRVHSDGEAKGKAEGKAEAILRALEVRGVEVSESVRERVMACVDLEQLGTWFDRSLTVETAEELFAEA</sequence>
<keyword evidence="2" id="KW-1185">Reference proteome</keyword>
<dbReference type="EMBL" id="BAABCE010000004">
    <property type="protein sequence ID" value="GAA3541475.1"/>
    <property type="molecule type" value="Genomic_DNA"/>
</dbReference>
<reference evidence="2" key="1">
    <citation type="journal article" date="2019" name="Int. J. Syst. Evol. Microbiol.">
        <title>The Global Catalogue of Microorganisms (GCM) 10K type strain sequencing project: providing services to taxonomists for standard genome sequencing and annotation.</title>
        <authorList>
            <consortium name="The Broad Institute Genomics Platform"/>
            <consortium name="The Broad Institute Genome Sequencing Center for Infectious Disease"/>
            <person name="Wu L."/>
            <person name="Ma J."/>
        </authorList>
    </citation>
    <scope>NUCLEOTIDE SEQUENCE [LARGE SCALE GENOMIC DNA]</scope>
    <source>
        <strain evidence="2">JCM 17656</strain>
    </source>
</reference>
<proteinExistence type="predicted"/>
<protein>
    <recommendedName>
        <fullName evidence="3">Transposase (putative) YhgA-like domain-containing protein</fullName>
    </recommendedName>
</protein>
<organism evidence="1 2">
    <name type="scientific">Streptomyces osmaniensis</name>
    <dbReference type="NCBI Taxonomy" id="593134"/>
    <lineage>
        <taxon>Bacteria</taxon>
        <taxon>Bacillati</taxon>
        <taxon>Actinomycetota</taxon>
        <taxon>Actinomycetes</taxon>
        <taxon>Kitasatosporales</taxon>
        <taxon>Streptomycetaceae</taxon>
        <taxon>Streptomyces</taxon>
    </lineage>
</organism>
<comment type="caution">
    <text evidence="1">The sequence shown here is derived from an EMBL/GenBank/DDBJ whole genome shotgun (WGS) entry which is preliminary data.</text>
</comment>
<dbReference type="Proteomes" id="UP001500707">
    <property type="component" value="Unassembled WGS sequence"/>
</dbReference>
<gene>
    <name evidence="1" type="ORF">GCM10022295_24420</name>
</gene>
<name>A0ABP6VV87_9ACTN</name>
<dbReference type="PANTHER" id="PTHR34613">
    <property type="entry name" value="SLL0800 PROTEIN"/>
    <property type="match status" value="1"/>
</dbReference>